<evidence type="ECO:0000313" key="5">
    <source>
        <dbReference type="Proteomes" id="UP000305939"/>
    </source>
</evidence>
<keyword evidence="4" id="KW-0378">Hydrolase</keyword>
<proteinExistence type="inferred from homology"/>
<sequence>MPIASSNYNPPLLFKNGHFATIYSGLIREVENPGQERERVELDDGDFIDIDWSFAKQQNNTVAILLHGLEGNAQRPYILGAAKAFLNAGIDICAVNFRGCSGEPNRLYRSYHSGVTDDLDRIIRHILQTDKYENIIIKGFSLGGNVTLKYLGSYDDIPKEVKAGIAVSVPCSLFHSMLALHETENYLYARRFKKHLLGKLREKQHFYPEKIRNEDFNKVRLLRDFDDIYTAKAHGFLDGLDYYERASSLPHLENINVPTYILNAQNDSFLCEECYPVPIAENHSEVYLEIPKYGGHVGFYDTNNLYYNEHRALKFLKEKVKNAGSI</sequence>
<dbReference type="InterPro" id="IPR029058">
    <property type="entry name" value="AB_hydrolase_fold"/>
</dbReference>
<dbReference type="OrthoDB" id="332676at2"/>
<comment type="similarity">
    <text evidence="1">Belongs to the AB hydrolase superfamily. AB hydrolase 4 family.</text>
</comment>
<dbReference type="Pfam" id="PF00561">
    <property type="entry name" value="Abhydrolase_1"/>
    <property type="match status" value="1"/>
</dbReference>
<dbReference type="AlphaFoldDB" id="A0A4S3M2W9"/>
<dbReference type="PANTHER" id="PTHR10794:SF94">
    <property type="entry name" value="ESTERASE YHET-RELATED"/>
    <property type="match status" value="1"/>
</dbReference>
<dbReference type="Proteomes" id="UP000305939">
    <property type="component" value="Unassembled WGS sequence"/>
</dbReference>
<dbReference type="GO" id="GO:0034338">
    <property type="term" value="F:short-chain carboxylesterase activity"/>
    <property type="evidence" value="ECO:0007669"/>
    <property type="project" value="TreeGrafter"/>
</dbReference>
<feature type="active site" description="Charge relay system" evidence="2">
    <location>
        <position position="141"/>
    </location>
</feature>
<organism evidence="4 5">
    <name type="scientific">Robertkochia marina</name>
    <dbReference type="NCBI Taxonomy" id="1227945"/>
    <lineage>
        <taxon>Bacteria</taxon>
        <taxon>Pseudomonadati</taxon>
        <taxon>Bacteroidota</taxon>
        <taxon>Flavobacteriia</taxon>
        <taxon>Flavobacteriales</taxon>
        <taxon>Flavobacteriaceae</taxon>
        <taxon>Robertkochia</taxon>
    </lineage>
</organism>
<gene>
    <name evidence="4" type="ORF">E7Z59_03965</name>
</gene>
<dbReference type="Gene3D" id="3.40.50.1820">
    <property type="entry name" value="alpha/beta hydrolase"/>
    <property type="match status" value="1"/>
</dbReference>
<feature type="active site" description="Charge relay system" evidence="2">
    <location>
        <position position="267"/>
    </location>
</feature>
<dbReference type="PIRSF" id="PIRSF005211">
    <property type="entry name" value="Ab_hydro_YheT"/>
    <property type="match status" value="1"/>
</dbReference>
<dbReference type="EMBL" id="SSMC01000001">
    <property type="protein sequence ID" value="THD69492.1"/>
    <property type="molecule type" value="Genomic_DNA"/>
</dbReference>
<feature type="active site" description="Charge relay system" evidence="2">
    <location>
        <position position="296"/>
    </location>
</feature>
<evidence type="ECO:0000256" key="2">
    <source>
        <dbReference type="PIRSR" id="PIRSR005211-1"/>
    </source>
</evidence>
<dbReference type="PANTHER" id="PTHR10794">
    <property type="entry name" value="ABHYDROLASE DOMAIN-CONTAINING PROTEIN"/>
    <property type="match status" value="1"/>
</dbReference>
<feature type="domain" description="AB hydrolase-1" evidence="3">
    <location>
        <begin position="64"/>
        <end position="270"/>
    </location>
</feature>
<dbReference type="InterPro" id="IPR012020">
    <property type="entry name" value="ABHD4"/>
</dbReference>
<dbReference type="RefSeq" id="WP_136334981.1">
    <property type="nucleotide sequence ID" value="NZ_QXMP01000001.1"/>
</dbReference>
<dbReference type="InterPro" id="IPR050960">
    <property type="entry name" value="AB_hydrolase_4_sf"/>
</dbReference>
<comment type="caution">
    <text evidence="4">The sequence shown here is derived from an EMBL/GenBank/DDBJ whole genome shotgun (WGS) entry which is preliminary data.</text>
</comment>
<dbReference type="GO" id="GO:0047372">
    <property type="term" value="F:monoacylglycerol lipase activity"/>
    <property type="evidence" value="ECO:0007669"/>
    <property type="project" value="TreeGrafter"/>
</dbReference>
<keyword evidence="5" id="KW-1185">Reference proteome</keyword>
<dbReference type="SUPFAM" id="SSF53474">
    <property type="entry name" value="alpha/beta-Hydrolases"/>
    <property type="match status" value="1"/>
</dbReference>
<reference evidence="4 5" key="1">
    <citation type="submission" date="2019-04" db="EMBL/GenBank/DDBJ databases">
        <title>Draft genome sequence of Robertkochia marina CC-AMO-30D.</title>
        <authorList>
            <person name="Hameed A."/>
            <person name="Lin S.-Y."/>
            <person name="Shahina M."/>
            <person name="Lai W.-A."/>
            <person name="Young C.-C."/>
        </authorList>
    </citation>
    <scope>NUCLEOTIDE SEQUENCE [LARGE SCALE GENOMIC DNA]</scope>
    <source>
        <strain evidence="4 5">CC-AMO-30D</strain>
    </source>
</reference>
<protein>
    <submittedName>
        <fullName evidence="4">Alpha/beta fold hydrolase</fullName>
    </submittedName>
</protein>
<evidence type="ECO:0000256" key="1">
    <source>
        <dbReference type="ARBA" id="ARBA00010884"/>
    </source>
</evidence>
<dbReference type="InterPro" id="IPR000073">
    <property type="entry name" value="AB_hydrolase_1"/>
</dbReference>
<accession>A0A4S3M2W9</accession>
<evidence type="ECO:0000313" key="4">
    <source>
        <dbReference type="EMBL" id="THD69492.1"/>
    </source>
</evidence>
<evidence type="ECO:0000259" key="3">
    <source>
        <dbReference type="Pfam" id="PF00561"/>
    </source>
</evidence>
<name>A0A4S3M2W9_9FLAO</name>